<evidence type="ECO:0000313" key="3">
    <source>
        <dbReference type="Proteomes" id="UP000652427"/>
    </source>
</evidence>
<dbReference type="InterPro" id="IPR021708">
    <property type="entry name" value="DUF3291"/>
</dbReference>
<proteinExistence type="predicted"/>
<reference evidence="2 3" key="1">
    <citation type="submission" date="2020-06" db="EMBL/GenBank/DDBJ databases">
        <authorList>
            <person name="Kim S.-J."/>
            <person name="Park S.-J."/>
        </authorList>
    </citation>
    <scope>NUCLEOTIDE SEQUENCE [LARGE SCALE GENOMIC DNA]</scope>
    <source>
        <strain evidence="2 3">SW-151</strain>
    </source>
</reference>
<dbReference type="InterPro" id="IPR011008">
    <property type="entry name" value="Dimeric_a/b-barrel"/>
</dbReference>
<sequence length="162" mass="17883">MSGYHLAQINIARFKRPKDDPANADFMDALDPVNAAAEAAPGFLWRLTGEGNDAVDIDAVPGDPNLVVNMSVWTDVDSLGAYVYRNDQHLVIMRRRKEWMEHIDVYQALWWVPVGHVPSVAEGLAAVDYLALHGPTDKAFTFRHTYPAPDGTPAVPVLDECA</sequence>
<dbReference type="Pfam" id="PF11695">
    <property type="entry name" value="DUF3291"/>
    <property type="match status" value="1"/>
</dbReference>
<protein>
    <submittedName>
        <fullName evidence="2">DUF3291 domain-containing protein</fullName>
    </submittedName>
</protein>
<dbReference type="RefSeq" id="WP_176279582.1">
    <property type="nucleotide sequence ID" value="NZ_JABWMH010000003.1"/>
</dbReference>
<name>A0ABX2N2W5_9SPHN</name>
<evidence type="ECO:0000259" key="1">
    <source>
        <dbReference type="Pfam" id="PF11695"/>
    </source>
</evidence>
<accession>A0ABX2N2W5</accession>
<comment type="caution">
    <text evidence="2">The sequence shown here is derived from an EMBL/GenBank/DDBJ whole genome shotgun (WGS) entry which is preliminary data.</text>
</comment>
<feature type="domain" description="DUF3291" evidence="1">
    <location>
        <begin position="6"/>
        <end position="144"/>
    </location>
</feature>
<dbReference type="EMBL" id="JABWMH010000003">
    <property type="protein sequence ID" value="NVD28040.1"/>
    <property type="molecule type" value="Genomic_DNA"/>
</dbReference>
<dbReference type="Proteomes" id="UP000652427">
    <property type="component" value="Unassembled WGS sequence"/>
</dbReference>
<gene>
    <name evidence="2" type="ORF">HUO14_09005</name>
</gene>
<organism evidence="2 3">
    <name type="scientific">Parasphingorhabdus flavimaris</name>
    <dbReference type="NCBI Taxonomy" id="266812"/>
    <lineage>
        <taxon>Bacteria</taxon>
        <taxon>Pseudomonadati</taxon>
        <taxon>Pseudomonadota</taxon>
        <taxon>Alphaproteobacteria</taxon>
        <taxon>Sphingomonadales</taxon>
        <taxon>Sphingomonadaceae</taxon>
        <taxon>Parasphingorhabdus</taxon>
    </lineage>
</organism>
<keyword evidence="3" id="KW-1185">Reference proteome</keyword>
<dbReference type="SUPFAM" id="SSF54909">
    <property type="entry name" value="Dimeric alpha+beta barrel"/>
    <property type="match status" value="1"/>
</dbReference>
<evidence type="ECO:0000313" key="2">
    <source>
        <dbReference type="EMBL" id="NVD28040.1"/>
    </source>
</evidence>